<evidence type="ECO:0000313" key="3">
    <source>
        <dbReference type="Proteomes" id="UP000253094"/>
    </source>
</evidence>
<dbReference type="Proteomes" id="UP000253094">
    <property type="component" value="Unassembled WGS sequence"/>
</dbReference>
<dbReference type="PANTHER" id="PTHR43792">
    <property type="entry name" value="GNAT FAMILY, PUTATIVE (AFU_ORTHOLOGUE AFUA_3G00765)-RELATED-RELATED"/>
    <property type="match status" value="1"/>
</dbReference>
<gene>
    <name evidence="2" type="ORF">DQ384_32230</name>
</gene>
<keyword evidence="2" id="KW-0808">Transferase</keyword>
<dbReference type="AlphaFoldDB" id="A0A367F650"/>
<dbReference type="RefSeq" id="WP_114032651.1">
    <property type="nucleotide sequence ID" value="NZ_QOIL01000023.1"/>
</dbReference>
<evidence type="ECO:0000259" key="1">
    <source>
        <dbReference type="PROSITE" id="PS51186"/>
    </source>
</evidence>
<organism evidence="2 3">
    <name type="scientific">Sphaerisporangium album</name>
    <dbReference type="NCBI Taxonomy" id="509200"/>
    <lineage>
        <taxon>Bacteria</taxon>
        <taxon>Bacillati</taxon>
        <taxon>Actinomycetota</taxon>
        <taxon>Actinomycetes</taxon>
        <taxon>Streptosporangiales</taxon>
        <taxon>Streptosporangiaceae</taxon>
        <taxon>Sphaerisporangium</taxon>
    </lineage>
</organism>
<evidence type="ECO:0000313" key="2">
    <source>
        <dbReference type="EMBL" id="RCG25020.1"/>
    </source>
</evidence>
<comment type="caution">
    <text evidence="2">The sequence shown here is derived from an EMBL/GenBank/DDBJ whole genome shotgun (WGS) entry which is preliminary data.</text>
</comment>
<dbReference type="GO" id="GO:0016747">
    <property type="term" value="F:acyltransferase activity, transferring groups other than amino-acyl groups"/>
    <property type="evidence" value="ECO:0007669"/>
    <property type="project" value="InterPro"/>
</dbReference>
<sequence>MRIFLETGRLVLRELTEADADLIFELDNDPAVTRFINGGEPCSRDTVRDVTLPRLLRAYEWAPSRAFWAAEERSTGRFIGWFELRPLDQDGPGEVELGYRLHSWAWGRGLATEGARALIHKAFTELGVRRVMAQTMAVNTGSRRVMEKSGLTYARTFYGDWPEAIEGSEHGEVEYALTRADWLSSRPGEGRTHVW</sequence>
<dbReference type="Pfam" id="PF13302">
    <property type="entry name" value="Acetyltransf_3"/>
    <property type="match status" value="1"/>
</dbReference>
<dbReference type="SUPFAM" id="SSF55729">
    <property type="entry name" value="Acyl-CoA N-acyltransferases (Nat)"/>
    <property type="match status" value="1"/>
</dbReference>
<dbReference type="OrthoDB" id="3533156at2"/>
<reference evidence="2 3" key="1">
    <citation type="submission" date="2018-06" db="EMBL/GenBank/DDBJ databases">
        <title>Sphaerisporangium craniellae sp. nov., isolated from a marine sponge in the South China Sea.</title>
        <authorList>
            <person name="Li L."/>
        </authorList>
    </citation>
    <scope>NUCLEOTIDE SEQUENCE [LARGE SCALE GENOMIC DNA]</scope>
    <source>
        <strain evidence="2 3">CCTCC AA 208026</strain>
    </source>
</reference>
<dbReference type="InterPro" id="IPR016181">
    <property type="entry name" value="Acyl_CoA_acyltransferase"/>
</dbReference>
<feature type="domain" description="N-acetyltransferase" evidence="1">
    <location>
        <begin position="10"/>
        <end position="180"/>
    </location>
</feature>
<keyword evidence="3" id="KW-1185">Reference proteome</keyword>
<proteinExistence type="predicted"/>
<dbReference type="PANTHER" id="PTHR43792:SF1">
    <property type="entry name" value="N-ACETYLTRANSFERASE DOMAIN-CONTAINING PROTEIN"/>
    <property type="match status" value="1"/>
</dbReference>
<accession>A0A367F650</accession>
<dbReference type="InterPro" id="IPR000182">
    <property type="entry name" value="GNAT_dom"/>
</dbReference>
<name>A0A367F650_9ACTN</name>
<protein>
    <submittedName>
        <fullName evidence="2">N-acetyltransferase</fullName>
    </submittedName>
</protein>
<dbReference type="EMBL" id="QOIL01000023">
    <property type="protein sequence ID" value="RCG25020.1"/>
    <property type="molecule type" value="Genomic_DNA"/>
</dbReference>
<dbReference type="PROSITE" id="PS51186">
    <property type="entry name" value="GNAT"/>
    <property type="match status" value="1"/>
</dbReference>
<dbReference type="InterPro" id="IPR051531">
    <property type="entry name" value="N-acetyltransferase"/>
</dbReference>
<dbReference type="Gene3D" id="3.40.630.30">
    <property type="match status" value="1"/>
</dbReference>